<feature type="transmembrane region" description="Helical" evidence="1">
    <location>
        <begin position="280"/>
        <end position="301"/>
    </location>
</feature>
<feature type="transmembrane region" description="Helical" evidence="1">
    <location>
        <begin position="177"/>
        <end position="196"/>
    </location>
</feature>
<dbReference type="Pfam" id="PF02405">
    <property type="entry name" value="MlaE"/>
    <property type="match status" value="1"/>
</dbReference>
<dbReference type="AlphaFoldDB" id="A0A1G7LEI4"/>
<reference evidence="3" key="1">
    <citation type="submission" date="2016-10" db="EMBL/GenBank/DDBJ databases">
        <authorList>
            <person name="Varghese N."/>
            <person name="Submissions S."/>
        </authorList>
    </citation>
    <scope>NUCLEOTIDE SEQUENCE [LARGE SCALE GENOMIC DNA]</scope>
    <source>
        <strain evidence="3">KHC7</strain>
    </source>
</reference>
<dbReference type="Proteomes" id="UP000199355">
    <property type="component" value="Unassembled WGS sequence"/>
</dbReference>
<evidence type="ECO:0000313" key="3">
    <source>
        <dbReference type="Proteomes" id="UP000199355"/>
    </source>
</evidence>
<name>A0A1G7LEI4_9BACT</name>
<protein>
    <submittedName>
        <fullName evidence="2">Phospholipid/cholesterol/gamma-HCH transport system permease protein</fullName>
    </submittedName>
</protein>
<dbReference type="PANTHER" id="PTHR30188">
    <property type="entry name" value="ABC TRANSPORTER PERMEASE PROTEIN-RELATED"/>
    <property type="match status" value="1"/>
</dbReference>
<gene>
    <name evidence="2" type="ORF">SAMN05192586_10648</name>
</gene>
<dbReference type="GO" id="GO:0043190">
    <property type="term" value="C:ATP-binding cassette (ABC) transporter complex"/>
    <property type="evidence" value="ECO:0007669"/>
    <property type="project" value="InterPro"/>
</dbReference>
<feature type="transmembrane region" description="Helical" evidence="1">
    <location>
        <begin position="321"/>
        <end position="341"/>
    </location>
</feature>
<organism evidence="2 3">
    <name type="scientific">Desulfovibrio legallii</name>
    <dbReference type="NCBI Taxonomy" id="571438"/>
    <lineage>
        <taxon>Bacteria</taxon>
        <taxon>Pseudomonadati</taxon>
        <taxon>Thermodesulfobacteriota</taxon>
        <taxon>Desulfovibrionia</taxon>
        <taxon>Desulfovibrionales</taxon>
        <taxon>Desulfovibrionaceae</taxon>
        <taxon>Desulfovibrio</taxon>
    </lineage>
</organism>
<keyword evidence="3" id="KW-1185">Reference proteome</keyword>
<dbReference type="STRING" id="571438.SAMN05192586_10648"/>
<dbReference type="GO" id="GO:0005548">
    <property type="term" value="F:phospholipid transporter activity"/>
    <property type="evidence" value="ECO:0007669"/>
    <property type="project" value="TreeGrafter"/>
</dbReference>
<dbReference type="EMBL" id="FNBX01000006">
    <property type="protein sequence ID" value="SDF47982.1"/>
    <property type="molecule type" value="Genomic_DNA"/>
</dbReference>
<keyword evidence="1" id="KW-0472">Membrane</keyword>
<sequence length="384" mass="40595">MWSGAYTIEMETSAQVTVAVQGPLLRVSVGGRWNMEAPWPQAAQDALRQAADQRVARLEVANAALGQWDSSLLVFLVQLLRTAHTRGLTVRTELPEGLERLLHLAFAVPAKEGAGKTTQRRGLLAALGDSVLALPPKIEDFLDFLGDVTLAVGRLFVGRANMRPQDLLTAMYECGVLALPIISLTSLLFGLILAFVGAVQLTQFGAQIYVAGLVGIGMLRVMGAIMVGVVMSGRVGAAYAALIGTMQVNEEVDALAALGFSPVDFLVLPRVLALTLMIPLLTLYADLMGVLGGFAVGTLMLDLNPMEYANATVQMVPFKHVLIGLVYGTVFGIIVALAGCYQGLRCGRSAQAVGRATTTAVVHAIVGIIVATSIITVICNVLQV</sequence>
<keyword evidence="1" id="KW-1133">Transmembrane helix</keyword>
<evidence type="ECO:0000256" key="1">
    <source>
        <dbReference type="SAM" id="Phobius"/>
    </source>
</evidence>
<accession>A0A1G7LEI4</accession>
<dbReference type="PANTHER" id="PTHR30188:SF3">
    <property type="entry name" value="ABC TRANSPORTER PERMEASE"/>
    <property type="match status" value="1"/>
</dbReference>
<feature type="transmembrane region" description="Helical" evidence="1">
    <location>
        <begin position="361"/>
        <end position="383"/>
    </location>
</feature>
<keyword evidence="1" id="KW-0812">Transmembrane</keyword>
<feature type="transmembrane region" description="Helical" evidence="1">
    <location>
        <begin position="208"/>
        <end position="232"/>
    </location>
</feature>
<dbReference type="InterPro" id="IPR030802">
    <property type="entry name" value="Permease_MalE"/>
</dbReference>
<proteinExistence type="predicted"/>
<evidence type="ECO:0000313" key="2">
    <source>
        <dbReference type="EMBL" id="SDF47982.1"/>
    </source>
</evidence>